<keyword evidence="5" id="KW-0539">Nucleus</keyword>
<evidence type="ECO:0000256" key="6">
    <source>
        <dbReference type="PROSITE-ProRule" id="PRU00221"/>
    </source>
</evidence>
<dbReference type="STRING" id="667725.A0A0L0FE98"/>
<evidence type="ECO:0000313" key="8">
    <source>
        <dbReference type="Proteomes" id="UP000054560"/>
    </source>
</evidence>
<feature type="repeat" description="WD" evidence="6">
    <location>
        <begin position="204"/>
        <end position="226"/>
    </location>
</feature>
<dbReference type="GO" id="GO:0043527">
    <property type="term" value="C:tRNA methyltransferase complex"/>
    <property type="evidence" value="ECO:0007669"/>
    <property type="project" value="TreeGrafter"/>
</dbReference>
<accession>A0A0L0FE98</accession>
<evidence type="ECO:0000256" key="2">
    <source>
        <dbReference type="ARBA" id="ARBA00022574"/>
    </source>
</evidence>
<protein>
    <submittedName>
        <fullName evidence="7">Uncharacterized protein</fullName>
    </submittedName>
</protein>
<reference evidence="7 8" key="1">
    <citation type="submission" date="2011-02" db="EMBL/GenBank/DDBJ databases">
        <title>The Genome Sequence of Sphaeroforma arctica JP610.</title>
        <authorList>
            <consortium name="The Broad Institute Genome Sequencing Platform"/>
            <person name="Russ C."/>
            <person name="Cuomo C."/>
            <person name="Young S.K."/>
            <person name="Zeng Q."/>
            <person name="Gargeya S."/>
            <person name="Alvarado L."/>
            <person name="Berlin A."/>
            <person name="Chapman S.B."/>
            <person name="Chen Z."/>
            <person name="Freedman E."/>
            <person name="Gellesch M."/>
            <person name="Goldberg J."/>
            <person name="Griggs A."/>
            <person name="Gujja S."/>
            <person name="Heilman E."/>
            <person name="Heiman D."/>
            <person name="Howarth C."/>
            <person name="Mehta T."/>
            <person name="Neiman D."/>
            <person name="Pearson M."/>
            <person name="Roberts A."/>
            <person name="Saif S."/>
            <person name="Shea T."/>
            <person name="Shenoy N."/>
            <person name="Sisk P."/>
            <person name="Stolte C."/>
            <person name="Sykes S."/>
            <person name="White J."/>
            <person name="Yandava C."/>
            <person name="Burger G."/>
            <person name="Gray M.W."/>
            <person name="Holland P.W.H."/>
            <person name="King N."/>
            <person name="Lang F.B.F."/>
            <person name="Roger A.J."/>
            <person name="Ruiz-Trillo I."/>
            <person name="Haas B."/>
            <person name="Nusbaum C."/>
            <person name="Birren B."/>
        </authorList>
    </citation>
    <scope>NUCLEOTIDE SEQUENCE [LARGE SCALE GENOMIC DNA]</scope>
    <source>
        <strain evidence="7 8">JP610</strain>
    </source>
</reference>
<dbReference type="GO" id="GO:0005634">
    <property type="term" value="C:nucleus"/>
    <property type="evidence" value="ECO:0007669"/>
    <property type="project" value="UniProtKB-SubCell"/>
</dbReference>
<dbReference type="SUPFAM" id="SSF50978">
    <property type="entry name" value="WD40 repeat-like"/>
    <property type="match status" value="1"/>
</dbReference>
<dbReference type="GO" id="GO:0036265">
    <property type="term" value="P:RNA (guanine-N7)-methylation"/>
    <property type="evidence" value="ECO:0007669"/>
    <property type="project" value="InterPro"/>
</dbReference>
<dbReference type="PANTHER" id="PTHR16288">
    <property type="entry name" value="WD40 REPEAT PROTEIN 4"/>
    <property type="match status" value="1"/>
</dbReference>
<dbReference type="InterPro" id="IPR028884">
    <property type="entry name" value="Trm82"/>
</dbReference>
<dbReference type="GeneID" id="25913154"/>
<dbReference type="PANTHER" id="PTHR16288:SF0">
    <property type="entry name" value="TRNA (GUANINE-N(7)-)-METHYLTRANSFERASE NON-CATALYTIC SUBUNIT WDR4"/>
    <property type="match status" value="1"/>
</dbReference>
<dbReference type="OrthoDB" id="371245at2759"/>
<dbReference type="InterPro" id="IPR015943">
    <property type="entry name" value="WD40/YVTN_repeat-like_dom_sf"/>
</dbReference>
<dbReference type="GO" id="GO:0005829">
    <property type="term" value="C:cytosol"/>
    <property type="evidence" value="ECO:0007669"/>
    <property type="project" value="TreeGrafter"/>
</dbReference>
<feature type="non-terminal residue" evidence="7">
    <location>
        <position position="308"/>
    </location>
</feature>
<keyword evidence="4" id="KW-0677">Repeat</keyword>
<dbReference type="Gene3D" id="2.130.10.10">
    <property type="entry name" value="YVTN repeat-like/Quinoprotein amine dehydrogenase"/>
    <property type="match status" value="2"/>
</dbReference>
<name>A0A0L0FE98_9EUKA</name>
<comment type="subcellular location">
    <subcellularLocation>
        <location evidence="1">Nucleus</location>
    </subcellularLocation>
</comment>
<dbReference type="InterPro" id="IPR001680">
    <property type="entry name" value="WD40_rpt"/>
</dbReference>
<proteinExistence type="predicted"/>
<dbReference type="Pfam" id="PF00400">
    <property type="entry name" value="WD40"/>
    <property type="match status" value="1"/>
</dbReference>
<evidence type="ECO:0000256" key="4">
    <source>
        <dbReference type="ARBA" id="ARBA00022737"/>
    </source>
</evidence>
<dbReference type="Proteomes" id="UP000054560">
    <property type="component" value="Unassembled WGS sequence"/>
</dbReference>
<dbReference type="SMART" id="SM00320">
    <property type="entry name" value="WD40"/>
    <property type="match status" value="3"/>
</dbReference>
<dbReference type="RefSeq" id="XP_014148713.1">
    <property type="nucleotide sequence ID" value="XM_014293238.1"/>
</dbReference>
<gene>
    <name evidence="7" type="ORF">SARC_12650</name>
</gene>
<dbReference type="PROSITE" id="PS50082">
    <property type="entry name" value="WD_REPEATS_2"/>
    <property type="match status" value="1"/>
</dbReference>
<dbReference type="eggNOG" id="KOG3914">
    <property type="taxonomic scope" value="Eukaryota"/>
</dbReference>
<sequence>MIPPRATVSHPKNENVVVVVDGDAFRVFNTKENTFQTPTLPPFAPAEVNKDHQQEKSAVIIGAVFSADGNHFCTASQAKEIRFFDTDTWVQTASAKLPKRPTCVAFMHSSVAVAVADREGDVHVVSVTDGVCAQETVMESLALIFDVTPTSDNKYMISGDRHGKLRVSHYPNGYNIRSFCLGHSDMVTRVMCVRAGDRDATEWVVSGSADGTVKVWDYLTGTVVGCTSTLDKDLQSNGVVNHITTTTADNGDTLLSFSYEGKPHVYTTTITAVGSLRALYSIPAPANVCGVSAGSDNRLWIITENEGR</sequence>
<keyword evidence="8" id="KW-1185">Reference proteome</keyword>
<keyword evidence="3" id="KW-0819">tRNA processing</keyword>
<keyword evidence="2 6" id="KW-0853">WD repeat</keyword>
<evidence type="ECO:0000256" key="1">
    <source>
        <dbReference type="ARBA" id="ARBA00004123"/>
    </source>
</evidence>
<evidence type="ECO:0000256" key="3">
    <source>
        <dbReference type="ARBA" id="ARBA00022694"/>
    </source>
</evidence>
<evidence type="ECO:0000313" key="7">
    <source>
        <dbReference type="EMBL" id="KNC74811.1"/>
    </source>
</evidence>
<dbReference type="InterPro" id="IPR036322">
    <property type="entry name" value="WD40_repeat_dom_sf"/>
</dbReference>
<dbReference type="GO" id="GO:0006400">
    <property type="term" value="P:tRNA modification"/>
    <property type="evidence" value="ECO:0007669"/>
    <property type="project" value="TreeGrafter"/>
</dbReference>
<dbReference type="AlphaFoldDB" id="A0A0L0FE98"/>
<dbReference type="EMBL" id="KQ244067">
    <property type="protein sequence ID" value="KNC74811.1"/>
    <property type="molecule type" value="Genomic_DNA"/>
</dbReference>
<evidence type="ECO:0000256" key="5">
    <source>
        <dbReference type="ARBA" id="ARBA00023242"/>
    </source>
</evidence>
<organism evidence="7 8">
    <name type="scientific">Sphaeroforma arctica JP610</name>
    <dbReference type="NCBI Taxonomy" id="667725"/>
    <lineage>
        <taxon>Eukaryota</taxon>
        <taxon>Ichthyosporea</taxon>
        <taxon>Ichthyophonida</taxon>
        <taxon>Sphaeroforma</taxon>
    </lineage>
</organism>